<feature type="domain" description="DAD" evidence="8">
    <location>
        <begin position="1365"/>
        <end position="1397"/>
    </location>
</feature>
<organism evidence="11 12">
    <name type="scientific">Peromyscus maniculatus bairdii</name>
    <name type="common">Prairie deer mouse</name>
    <dbReference type="NCBI Taxonomy" id="230844"/>
    <lineage>
        <taxon>Eukaryota</taxon>
        <taxon>Metazoa</taxon>
        <taxon>Chordata</taxon>
        <taxon>Craniata</taxon>
        <taxon>Vertebrata</taxon>
        <taxon>Euteleostomi</taxon>
        <taxon>Mammalia</taxon>
        <taxon>Eutheria</taxon>
        <taxon>Euarchontoglires</taxon>
        <taxon>Glires</taxon>
        <taxon>Rodentia</taxon>
        <taxon>Myomorpha</taxon>
        <taxon>Muroidea</taxon>
        <taxon>Cricetidae</taxon>
        <taxon>Neotominae</taxon>
        <taxon>Peromyscus</taxon>
    </lineage>
</organism>
<feature type="compositionally biased region" description="Basic and acidic residues" evidence="7">
    <location>
        <begin position="507"/>
        <end position="525"/>
    </location>
</feature>
<protein>
    <submittedName>
        <fullName evidence="11">Formin homology 2 domain containing 3</fullName>
    </submittedName>
</protein>
<dbReference type="PANTHER" id="PTHR45920:SF3">
    <property type="entry name" value="FH1_FH2 DOMAIN-CONTAINING PROTEIN 3"/>
    <property type="match status" value="1"/>
</dbReference>
<evidence type="ECO:0000259" key="8">
    <source>
        <dbReference type="PROSITE" id="PS51231"/>
    </source>
</evidence>
<feature type="region of interest" description="Disordered" evidence="7">
    <location>
        <begin position="1379"/>
        <end position="1414"/>
    </location>
</feature>
<feature type="region of interest" description="Disordered" evidence="7">
    <location>
        <begin position="1268"/>
        <end position="1311"/>
    </location>
</feature>
<evidence type="ECO:0000313" key="11">
    <source>
        <dbReference type="Ensembl" id="ENSPEMP00000035692.1"/>
    </source>
</evidence>
<dbReference type="GO" id="GO:0055003">
    <property type="term" value="P:cardiac myofibril assembly"/>
    <property type="evidence" value="ECO:0007669"/>
    <property type="project" value="TreeGrafter"/>
</dbReference>
<keyword evidence="5" id="KW-0206">Cytoskeleton</keyword>
<dbReference type="InterPro" id="IPR014767">
    <property type="entry name" value="DAD_dom"/>
</dbReference>
<feature type="domain" description="FH2" evidence="10">
    <location>
        <begin position="889"/>
        <end position="1285"/>
    </location>
</feature>
<accession>A0A8C8W4P8</accession>
<name>A0A8C8W4P8_PERMB</name>
<dbReference type="InterPro" id="IPR041387">
    <property type="entry name" value="FHOD1_GBD_N"/>
</dbReference>
<dbReference type="RefSeq" id="XP_042119610.1">
    <property type="nucleotide sequence ID" value="XM_042263676.1"/>
</dbReference>
<evidence type="ECO:0000256" key="4">
    <source>
        <dbReference type="ARBA" id="ARBA00023203"/>
    </source>
</evidence>
<dbReference type="GO" id="GO:0005737">
    <property type="term" value="C:cytoplasm"/>
    <property type="evidence" value="ECO:0007669"/>
    <property type="project" value="TreeGrafter"/>
</dbReference>
<dbReference type="PROSITE" id="PS51232">
    <property type="entry name" value="GBD_FH3"/>
    <property type="match status" value="1"/>
</dbReference>
<dbReference type="SUPFAM" id="SSF48371">
    <property type="entry name" value="ARM repeat"/>
    <property type="match status" value="1"/>
</dbReference>
<dbReference type="GO" id="GO:0045214">
    <property type="term" value="P:sarcomere organization"/>
    <property type="evidence" value="ECO:0007669"/>
    <property type="project" value="TreeGrafter"/>
</dbReference>
<feature type="region of interest" description="Disordered" evidence="7">
    <location>
        <begin position="1341"/>
        <end position="1364"/>
    </location>
</feature>
<feature type="region of interest" description="Disordered" evidence="7">
    <location>
        <begin position="829"/>
        <end position="861"/>
    </location>
</feature>
<feature type="compositionally biased region" description="Polar residues" evidence="7">
    <location>
        <begin position="1353"/>
        <end position="1363"/>
    </location>
</feature>
<feature type="compositionally biased region" description="Basic residues" evidence="7">
    <location>
        <begin position="1391"/>
        <end position="1406"/>
    </location>
</feature>
<evidence type="ECO:0000313" key="12">
    <source>
        <dbReference type="Proteomes" id="UP000694547"/>
    </source>
</evidence>
<feature type="compositionally biased region" description="Basic and acidic residues" evidence="7">
    <location>
        <begin position="612"/>
        <end position="632"/>
    </location>
</feature>
<dbReference type="Gene3D" id="1.25.10.10">
    <property type="entry name" value="Leucine-rich Repeat Variant"/>
    <property type="match status" value="1"/>
</dbReference>
<feature type="compositionally biased region" description="Basic and acidic residues" evidence="7">
    <location>
        <begin position="645"/>
        <end position="659"/>
    </location>
</feature>
<feature type="region of interest" description="Disordered" evidence="7">
    <location>
        <begin position="505"/>
        <end position="673"/>
    </location>
</feature>
<feature type="region of interest" description="Disordered" evidence="7">
    <location>
        <begin position="762"/>
        <end position="791"/>
    </location>
</feature>
<dbReference type="Ensembl" id="ENSPEMT00000040010.1">
    <property type="protein sequence ID" value="ENSPEMP00000035692.1"/>
    <property type="gene ID" value="ENSPEMG00000000121.2"/>
</dbReference>
<dbReference type="GO" id="GO:0005856">
    <property type="term" value="C:cytoskeleton"/>
    <property type="evidence" value="ECO:0007669"/>
    <property type="project" value="UniProtKB-SubCell"/>
</dbReference>
<dbReference type="PROSITE" id="PS51231">
    <property type="entry name" value="DAD"/>
    <property type="match status" value="1"/>
</dbReference>
<dbReference type="InterPro" id="IPR014768">
    <property type="entry name" value="GBD/FH3_dom"/>
</dbReference>
<feature type="compositionally biased region" description="Low complexity" evidence="7">
    <location>
        <begin position="526"/>
        <end position="550"/>
    </location>
</feature>
<reference evidence="11 12" key="1">
    <citation type="submission" date="2018-10" db="EMBL/GenBank/DDBJ databases">
        <title>Improved assembly of the deer mouse Peromyscus maniculatus genome.</title>
        <authorList>
            <person name="Lassance J.-M."/>
            <person name="Hoekstra H.E."/>
        </authorList>
    </citation>
    <scope>NUCLEOTIDE SEQUENCE [LARGE SCALE GENOMIC DNA]</scope>
</reference>
<evidence type="ECO:0000256" key="2">
    <source>
        <dbReference type="ARBA" id="ARBA00022490"/>
    </source>
</evidence>
<reference evidence="11" key="2">
    <citation type="submission" date="2025-08" db="UniProtKB">
        <authorList>
            <consortium name="Ensembl"/>
        </authorList>
    </citation>
    <scope>IDENTIFICATION</scope>
</reference>
<dbReference type="Pfam" id="PF18382">
    <property type="entry name" value="Formin_GBD_N"/>
    <property type="match status" value="1"/>
</dbReference>
<gene>
    <name evidence="11" type="primary">Fhod3</name>
</gene>
<proteinExistence type="inferred from homology"/>
<dbReference type="PROSITE" id="PS51444">
    <property type="entry name" value="FH2"/>
    <property type="match status" value="1"/>
</dbReference>
<feature type="region of interest" description="Disordered" evidence="7">
    <location>
        <begin position="324"/>
        <end position="365"/>
    </location>
</feature>
<dbReference type="SUPFAM" id="SSF101447">
    <property type="entry name" value="Formin homology 2 domain (FH2 domain)"/>
    <property type="match status" value="1"/>
</dbReference>
<dbReference type="GeneTree" id="ENSGT00940000154807"/>
<dbReference type="InterPro" id="IPR015425">
    <property type="entry name" value="FH2_Formin"/>
</dbReference>
<feature type="compositionally biased region" description="Pro residues" evidence="7">
    <location>
        <begin position="835"/>
        <end position="861"/>
    </location>
</feature>
<feature type="region of interest" description="Disordered" evidence="7">
    <location>
        <begin position="408"/>
        <end position="462"/>
    </location>
</feature>
<dbReference type="FunFam" id="1.20.58.2220:FF:000004">
    <property type="entry name" value="Formin homology 2 domain-containing 3"/>
    <property type="match status" value="1"/>
</dbReference>
<dbReference type="Pfam" id="PF02181">
    <property type="entry name" value="FH2"/>
    <property type="match status" value="1"/>
</dbReference>
<dbReference type="Proteomes" id="UP000694547">
    <property type="component" value="Chromosome 19"/>
</dbReference>
<keyword evidence="3" id="KW-0597">Phosphoprotein</keyword>
<comment type="similarity">
    <text evidence="6">Belongs to the formin homology family.</text>
</comment>
<dbReference type="InterPro" id="IPR016024">
    <property type="entry name" value="ARM-type_fold"/>
</dbReference>
<evidence type="ECO:0000256" key="1">
    <source>
        <dbReference type="ARBA" id="ARBA00004245"/>
    </source>
</evidence>
<evidence type="ECO:0000256" key="7">
    <source>
        <dbReference type="SAM" id="MobiDB-lite"/>
    </source>
</evidence>
<dbReference type="FunFam" id="1.25.10.10:FF:000056">
    <property type="entry name" value="FH1/FH2 domain-containing protein 3 isoform X1"/>
    <property type="match status" value="1"/>
</dbReference>
<dbReference type="PANTHER" id="PTHR45920">
    <property type="entry name" value="FORMIN HOMOLOGY 2 DOMAIN CONTAINING, ISOFORM I"/>
    <property type="match status" value="1"/>
</dbReference>
<reference evidence="11" key="3">
    <citation type="submission" date="2025-09" db="UniProtKB">
        <authorList>
            <consortium name="Ensembl"/>
        </authorList>
    </citation>
    <scope>IDENTIFICATION</scope>
</reference>
<dbReference type="Pfam" id="PF24959">
    <property type="entry name" value="FH3_FHOD1-3"/>
    <property type="match status" value="1"/>
</dbReference>
<dbReference type="InterPro" id="IPR056771">
    <property type="entry name" value="FH3_FHOD1-3-like"/>
</dbReference>
<feature type="compositionally biased region" description="Polar residues" evidence="7">
    <location>
        <begin position="552"/>
        <end position="567"/>
    </location>
</feature>
<dbReference type="GO" id="GO:0051015">
    <property type="term" value="F:actin filament binding"/>
    <property type="evidence" value="ECO:0007669"/>
    <property type="project" value="TreeGrafter"/>
</dbReference>
<dbReference type="InterPro" id="IPR011989">
    <property type="entry name" value="ARM-like"/>
</dbReference>
<evidence type="ECO:0000256" key="3">
    <source>
        <dbReference type="ARBA" id="ARBA00022553"/>
    </source>
</evidence>
<dbReference type="GO" id="GO:0030866">
    <property type="term" value="P:cortical actin cytoskeleton organization"/>
    <property type="evidence" value="ECO:0007669"/>
    <property type="project" value="TreeGrafter"/>
</dbReference>
<feature type="compositionally biased region" description="Polar residues" evidence="7">
    <location>
        <begin position="1291"/>
        <end position="1306"/>
    </location>
</feature>
<feature type="domain" description="GBD/FH3" evidence="9">
    <location>
        <begin position="18"/>
        <end position="412"/>
    </location>
</feature>
<feature type="region of interest" description="Disordered" evidence="7">
    <location>
        <begin position="696"/>
        <end position="715"/>
    </location>
</feature>
<feature type="compositionally biased region" description="Basic residues" evidence="7">
    <location>
        <begin position="1270"/>
        <end position="1284"/>
    </location>
</feature>
<dbReference type="SMART" id="SM00498">
    <property type="entry name" value="FH2"/>
    <property type="match status" value="1"/>
</dbReference>
<keyword evidence="4" id="KW-0009">Actin-binding</keyword>
<dbReference type="InterPro" id="IPR042201">
    <property type="entry name" value="FH2_Formin_sf"/>
</dbReference>
<keyword evidence="12" id="KW-1185">Reference proteome</keyword>
<evidence type="ECO:0000259" key="10">
    <source>
        <dbReference type="PROSITE" id="PS51444"/>
    </source>
</evidence>
<evidence type="ECO:0000256" key="6">
    <source>
        <dbReference type="ARBA" id="ARBA00023449"/>
    </source>
</evidence>
<sequence length="1428" mass="159829">MATLACRVQFLDDTDPFNSTNFPEPSRPPLFTFREDLALGTQLAGVHRLLRAPHKLDDCTLQLSHNGAYLDLEATLAEQRDELEGFQDDTGRGKKNSIILRTQLSVRVHACIEKLYNSSGRDLRRALFSLKQIFQDDKDLVHEFVMAEGLTCLIKVGAEADQNYQNYILRALGQIMLYVDGMNGVINHSETIQWLYTLVGSKFRLVVKTALKLLLVFVEYSESNAPLLIQAVSAVDSKRGIKPWSNIMEILEEKDGVDTELLVYAMTLVNKTLAGLPDQDTFYDVVDCLEELGIAAVAQRHLNKKGTDLDLLEQFNIYEVALRHEDGDETAEPPPSGHRDRRRASMCSGGSVGEHQGLDRRRSRRHSIQNIKSPLSAPTSPCSQSVPAFKPSQVRDLCEKYSNFSNNSFHSSGPSSGPSVSPSSASSFSSPQEARSSPSGLLTSSFRQHQESLAAERERRRQEREERLQRIEREERNRFNREYLDKREEQRQAREERYKYLEQLAAETHEKELRSRSVSRGRADLSLDLSLPTAPASPSPSSQSPSSADSQEALTVPSSPPTLQYPQVSDKDHEPELEAEAGQGADEASQEIASAHRGAESREEPALELEPEERASLSEKERQNEEVNERDNCSASSISSSSSTLEREEKESKLPEDRTTGLWSTSLQDVGVNGQCGDILTSKRFMLDMLYAHNRKSTDDEEKGDGEPGKSAQEVEAVASLATRISTLQANSQAPEESIKRVDIGCLDNRGSVKAFAEKFNSGDLGRGSISPDAESHDKVPDTTPAQLKTESDYIWDQLMANPRELRIQDMDFTDLGEEDDIDVLDVDLGHREAPGPPPPPPPTFLGLPPPPPPPLLDTVPPPPVPSNLLASPAFSTPQGLGWSQVPRGQPAFTKKKKTIRLFWNEVRPFEWPSKNNRRCREFLWSKLEPIKVDTSKLEHLFESKSKELSVTKKTAADGKRQEIIVLDSKRSNAINIGLTVLPPPRTIKIAILNFDEYALNKEGIEKILTMIPTEEEKQKIQEAQLANPDVPLGSAEQFLLTLSSISELSARLHLWAFKMDYETTEKEVAEPLLDLKEGIDQLENNKTLGFILSTLLAIGNFLNGTNAKAFELSYLEKVPEVKDTVHKQSLLHHVCTMVVENFPDSSDLYSEIGAITRSAKVDFDQLQDNLCQMERRCKASWDHLKAIAKHEMKPVLKQRMSEFLKDCAERIIILKIVHRRIINRFHSFLLFMGHPPYAIREVNINKFCRIISEFALEYRTTRERVLQQKQKRASHRERNKTRGKMITDSGKFSGSSPATPSQPQGLSYAEDAAEHENMKAVLKTSSPAVEDVTPVLGVRTRSRASRGSTGSWNMGTDESPSVTDDAADEIMDRIVKSATQVPSQRVVPRERKRSRANRKSLRRTLKSGLTPEEARALGLVGTSELQL</sequence>
<dbReference type="Gene3D" id="1.20.58.2220">
    <property type="entry name" value="Formin, FH2 domain"/>
    <property type="match status" value="1"/>
</dbReference>
<feature type="compositionally biased region" description="Low complexity" evidence="7">
    <location>
        <begin position="408"/>
        <end position="440"/>
    </location>
</feature>
<comment type="subcellular location">
    <subcellularLocation>
        <location evidence="1">Cytoplasm</location>
        <location evidence="1">Cytoskeleton</location>
    </subcellularLocation>
</comment>
<keyword evidence="2" id="KW-0963">Cytoplasm</keyword>
<evidence type="ECO:0000259" key="9">
    <source>
        <dbReference type="PROSITE" id="PS51232"/>
    </source>
</evidence>
<feature type="compositionally biased region" description="Basic and acidic residues" evidence="7">
    <location>
        <begin position="448"/>
        <end position="462"/>
    </location>
</feature>
<evidence type="ECO:0000256" key="5">
    <source>
        <dbReference type="ARBA" id="ARBA00023212"/>
    </source>
</evidence>
<feature type="compositionally biased region" description="Low complexity" evidence="7">
    <location>
        <begin position="634"/>
        <end position="644"/>
    </location>
</feature>
<dbReference type="CTD" id="80206"/>